<dbReference type="InterPro" id="IPR023395">
    <property type="entry name" value="MCP_dom_sf"/>
</dbReference>
<keyword evidence="4" id="KW-0813">Transport</keyword>
<feature type="transmembrane region" description="Helical" evidence="13">
    <location>
        <begin position="645"/>
        <end position="667"/>
    </location>
</feature>
<evidence type="ECO:0000256" key="8">
    <source>
        <dbReference type="ARBA" id="ARBA00023128"/>
    </source>
</evidence>
<dbReference type="PANTHER" id="PTHR45683">
    <property type="entry name" value="MITOCHONDRIAL NICOTINAMIDE ADENINE DINUCLEOTIDE TRANSPORTER 1-RELATED-RELATED"/>
    <property type="match status" value="1"/>
</dbReference>
<dbReference type="GO" id="GO:0031966">
    <property type="term" value="C:mitochondrial membrane"/>
    <property type="evidence" value="ECO:0007669"/>
    <property type="project" value="UniProtKB-SubCell"/>
</dbReference>
<dbReference type="PROSITE" id="PS50097">
    <property type="entry name" value="BTB"/>
    <property type="match status" value="1"/>
</dbReference>
<dbReference type="Gene3D" id="1.50.40.10">
    <property type="entry name" value="Mitochondrial carrier domain"/>
    <property type="match status" value="1"/>
</dbReference>
<feature type="repeat" description="Solcar" evidence="10">
    <location>
        <begin position="643"/>
        <end position="730"/>
    </location>
</feature>
<evidence type="ECO:0000256" key="12">
    <source>
        <dbReference type="SAM" id="MobiDB-lite"/>
    </source>
</evidence>
<evidence type="ECO:0000256" key="5">
    <source>
        <dbReference type="ARBA" id="ARBA00022692"/>
    </source>
</evidence>
<keyword evidence="5 10" id="KW-0812">Transmembrane</keyword>
<dbReference type="OrthoDB" id="10266426at2759"/>
<reference evidence="15" key="1">
    <citation type="submission" date="2021-06" db="EMBL/GenBank/DDBJ databases">
        <authorList>
            <person name="Kallberg Y."/>
            <person name="Tangrot J."/>
            <person name="Rosling A."/>
        </authorList>
    </citation>
    <scope>NUCLEOTIDE SEQUENCE</scope>
    <source>
        <strain evidence="15">AZ414A</strain>
    </source>
</reference>
<feature type="domain" description="BTB" evidence="14">
    <location>
        <begin position="320"/>
        <end position="393"/>
    </location>
</feature>
<dbReference type="EMBL" id="CAJVPK010000590">
    <property type="protein sequence ID" value="CAG8529673.1"/>
    <property type="molecule type" value="Genomic_DNA"/>
</dbReference>
<gene>
    <name evidence="15" type="ORF">DEBURN_LOCUS6075</name>
</gene>
<feature type="compositionally biased region" description="Basic and acidic residues" evidence="12">
    <location>
        <begin position="242"/>
        <end position="305"/>
    </location>
</feature>
<keyword evidence="16" id="KW-1185">Reference proteome</keyword>
<name>A0A9N9FEE7_9GLOM</name>
<evidence type="ECO:0000313" key="15">
    <source>
        <dbReference type="EMBL" id="CAG8529673.1"/>
    </source>
</evidence>
<evidence type="ECO:0000256" key="6">
    <source>
        <dbReference type="ARBA" id="ARBA00022737"/>
    </source>
</evidence>
<comment type="similarity">
    <text evidence="3">Belongs to the mitochondrial carrier (TC 2.A.29) family.</text>
</comment>
<keyword evidence="6" id="KW-0677">Repeat</keyword>
<evidence type="ECO:0000259" key="14">
    <source>
        <dbReference type="PROSITE" id="PS50097"/>
    </source>
</evidence>
<dbReference type="InterPro" id="IPR011333">
    <property type="entry name" value="SKP1/BTB/POZ_sf"/>
</dbReference>
<dbReference type="Gene3D" id="3.30.710.10">
    <property type="entry name" value="Potassium Channel Kv1.1, Chain A"/>
    <property type="match status" value="1"/>
</dbReference>
<dbReference type="SUPFAM" id="SSF54695">
    <property type="entry name" value="POZ domain"/>
    <property type="match status" value="1"/>
</dbReference>
<comment type="similarity">
    <text evidence="2">Belongs to the Luc7 family.</text>
</comment>
<evidence type="ECO:0000256" key="3">
    <source>
        <dbReference type="ARBA" id="ARBA00006375"/>
    </source>
</evidence>
<evidence type="ECO:0000256" key="10">
    <source>
        <dbReference type="PROSITE-ProRule" id="PRU00282"/>
    </source>
</evidence>
<dbReference type="PROSITE" id="PS50920">
    <property type="entry name" value="SOLCAR"/>
    <property type="match status" value="3"/>
</dbReference>
<sequence>MEYQRQLLEELFAPFETSSKHNFWDDAVCKHFLVKFCPNSLFTNTKSDLGPCNKVHDEKLRQQYQEAQDREKYGYEAKFYDYLQMLCNDLDKKIKKGNDRLNVRPDDTLLNPNKDEKEEKMIILDEKIKELLVKTEEAGEEGRVQEAQTLTKEVETLQKDLDFLKNVSNSRNIGPLTDDSNPLFKQERRMLVCEVCGAFLVTNDTSNRMDAHLQGKQHTGYKQIRETLQEWKHIQQLRAHPSSRDTNHRDYRRDSYSRHEPYPRNRREKHRERDYRREERDYEDYPRRRSSKEIRRERDDRGDRGDREDFNTLLEYAEDYDVIIRVGKRNLNKQFQAHSIILRARSEYFRAALSNKWARKEGTKYIFEKPNVSPIVFGVILSKVRQFEKILPRNLKLRLLQRFLTKSTTKNAGIQYENRLPIPRIIGTVPPERTIDSTIIAQQHAALIACWIDRKIIKDSSSYIDMFPTPYYFRIKGDCVNDAILLQDRLGPSFGFYELKIIDGAQQGGSSYASGGLRYENVKTYMTTSTKKFGLLPNEADKIKHSIAGAVAGCVSSIVTCPLDVVKTRLQNQGKQLEDPKFPLYQGTGGTLKRIWAEEGIRGLYRGLGPTLYGYLPTWAIYFSAYDYFKLILAERRGRRTDNQWIIHILAAMGAGASSTIVTNPLWVIKTRLMTQNETTAYRYRNTWHAFSTIYKHEGMKGYYKGLGPSLMGVSHVAVQFPLYEKMKIWLKEPDKELSNPSILFASSVSKMAASIATYPHEVVRTRLQNQTKKSSKYKGVWHAVKIIESEEGWLAFYKGMSTNLLRTVPASALTILTYEVLVKRLNASSGETIM</sequence>
<dbReference type="Pfam" id="PF00651">
    <property type="entry name" value="BTB"/>
    <property type="match status" value="1"/>
</dbReference>
<feature type="region of interest" description="Disordered" evidence="12">
    <location>
        <begin position="236"/>
        <end position="305"/>
    </location>
</feature>
<dbReference type="GO" id="GO:0006376">
    <property type="term" value="P:mRNA splice site recognition"/>
    <property type="evidence" value="ECO:0007669"/>
    <property type="project" value="InterPro"/>
</dbReference>
<keyword evidence="8" id="KW-0496">Mitochondrion</keyword>
<dbReference type="PRINTS" id="PR00926">
    <property type="entry name" value="MITOCARRIER"/>
</dbReference>
<feature type="repeat" description="Solcar" evidence="10">
    <location>
        <begin position="741"/>
        <end position="825"/>
    </location>
</feature>
<evidence type="ECO:0000256" key="7">
    <source>
        <dbReference type="ARBA" id="ARBA00022989"/>
    </source>
</evidence>
<dbReference type="Pfam" id="PF00153">
    <property type="entry name" value="Mito_carr"/>
    <property type="match status" value="3"/>
</dbReference>
<dbReference type="InterPro" id="IPR000210">
    <property type="entry name" value="BTB/POZ_dom"/>
</dbReference>
<evidence type="ECO:0000256" key="13">
    <source>
        <dbReference type="SAM" id="Phobius"/>
    </source>
</evidence>
<dbReference type="GO" id="GO:0003729">
    <property type="term" value="F:mRNA binding"/>
    <property type="evidence" value="ECO:0007669"/>
    <property type="project" value="InterPro"/>
</dbReference>
<comment type="caution">
    <text evidence="15">The sequence shown here is derived from an EMBL/GenBank/DDBJ whole genome shotgun (WGS) entry which is preliminary data.</text>
</comment>
<dbReference type="GO" id="GO:0015215">
    <property type="term" value="F:nucleotide transmembrane transporter activity"/>
    <property type="evidence" value="ECO:0007669"/>
    <property type="project" value="UniProtKB-ARBA"/>
</dbReference>
<evidence type="ECO:0000256" key="1">
    <source>
        <dbReference type="ARBA" id="ARBA00004225"/>
    </source>
</evidence>
<evidence type="ECO:0000256" key="11">
    <source>
        <dbReference type="SAM" id="Coils"/>
    </source>
</evidence>
<evidence type="ECO:0000256" key="9">
    <source>
        <dbReference type="ARBA" id="ARBA00023136"/>
    </source>
</evidence>
<dbReference type="AlphaFoldDB" id="A0A9N9FEE7"/>
<dbReference type="Proteomes" id="UP000789706">
    <property type="component" value="Unassembled WGS sequence"/>
</dbReference>
<protein>
    <submittedName>
        <fullName evidence="15">1842_t:CDS:1</fullName>
    </submittedName>
</protein>
<dbReference type="InterPro" id="IPR002067">
    <property type="entry name" value="MCP"/>
</dbReference>
<evidence type="ECO:0000256" key="4">
    <source>
        <dbReference type="ARBA" id="ARBA00022448"/>
    </source>
</evidence>
<keyword evidence="7 13" id="KW-1133">Transmembrane helix</keyword>
<dbReference type="InterPro" id="IPR004882">
    <property type="entry name" value="Luc7-rel"/>
</dbReference>
<dbReference type="SUPFAM" id="SSF103506">
    <property type="entry name" value="Mitochondrial carrier"/>
    <property type="match status" value="1"/>
</dbReference>
<comment type="subcellular location">
    <subcellularLocation>
        <location evidence="1">Mitochondrion membrane</location>
        <topology evidence="1">Multi-pass membrane protein</topology>
    </subcellularLocation>
</comment>
<dbReference type="FunFam" id="1.50.40.10:FF:000075">
    <property type="entry name" value="Nicotinamide adenine dinucleotide transporter 2, mitochondrial"/>
    <property type="match status" value="1"/>
</dbReference>
<dbReference type="InterPro" id="IPR018108">
    <property type="entry name" value="MCP_transmembrane"/>
</dbReference>
<evidence type="ECO:0000256" key="2">
    <source>
        <dbReference type="ARBA" id="ARBA00005655"/>
    </source>
</evidence>
<dbReference type="InterPro" id="IPR044712">
    <property type="entry name" value="SLC25A32-like"/>
</dbReference>
<feature type="transmembrane region" description="Helical" evidence="13">
    <location>
        <begin position="612"/>
        <end position="633"/>
    </location>
</feature>
<dbReference type="GO" id="GO:0005685">
    <property type="term" value="C:U1 snRNP"/>
    <property type="evidence" value="ECO:0007669"/>
    <property type="project" value="InterPro"/>
</dbReference>
<accession>A0A9N9FEE7</accession>
<evidence type="ECO:0000313" key="16">
    <source>
        <dbReference type="Proteomes" id="UP000789706"/>
    </source>
</evidence>
<proteinExistence type="inferred from homology"/>
<dbReference type="Pfam" id="PF03194">
    <property type="entry name" value="LUC7"/>
    <property type="match status" value="1"/>
</dbReference>
<dbReference type="CDD" id="cd18186">
    <property type="entry name" value="BTB_POZ_ZBTB_KLHL-like"/>
    <property type="match status" value="1"/>
</dbReference>
<organism evidence="15 16">
    <name type="scientific">Diversispora eburnea</name>
    <dbReference type="NCBI Taxonomy" id="1213867"/>
    <lineage>
        <taxon>Eukaryota</taxon>
        <taxon>Fungi</taxon>
        <taxon>Fungi incertae sedis</taxon>
        <taxon>Mucoromycota</taxon>
        <taxon>Glomeromycotina</taxon>
        <taxon>Glomeromycetes</taxon>
        <taxon>Diversisporales</taxon>
        <taxon>Diversisporaceae</taxon>
        <taxon>Diversispora</taxon>
    </lineage>
</organism>
<keyword evidence="11" id="KW-0175">Coiled coil</keyword>
<keyword evidence="9 10" id="KW-0472">Membrane</keyword>
<feature type="repeat" description="Solcar" evidence="10">
    <location>
        <begin position="540"/>
        <end position="632"/>
    </location>
</feature>
<feature type="coiled-coil region" evidence="11">
    <location>
        <begin position="114"/>
        <end position="167"/>
    </location>
</feature>